<evidence type="ECO:0000259" key="4">
    <source>
        <dbReference type="Pfam" id="PF13439"/>
    </source>
</evidence>
<sequence>MWFESRKKAEDRVLHVVLSLGIGGAERIVSSLIEGGDAAGISHGVCCLDEKGRLAEALEDAGHEVHLVRRKPGIDLALPFKMARLAVRCGYTTLHAHGETPWFYTVLAVILTQGLRFRCLTTIHGYSGGDNAELAHPRLWRLLMVFTRRVIVVSGALEREMKAVYPVLGKKVETIRNGISPNEKVPAQSRDAWGLRGKTVAGVVSRLSPVKNHLLLLKAAERLIGLGREDLAVMIVGDGPERESLEAYAQRPGLKGHVIFTGERLDALGFYPLFDMFVLPSLSEGISVALLEASALGVPLIASGVGGNTEIVSHMGTGLVFESENLDDLARQIELLLDTPSLAGRLAAGARAWVRETFSVRAMVDRYNRLYLEMAG</sequence>
<evidence type="ECO:0000256" key="1">
    <source>
        <dbReference type="ARBA" id="ARBA00022676"/>
    </source>
</evidence>
<reference evidence="5 6" key="1">
    <citation type="submission" date="2019-03" db="EMBL/GenBank/DDBJ databases">
        <authorList>
            <person name="Nijsse B."/>
        </authorList>
    </citation>
    <scope>NUCLEOTIDE SEQUENCE [LARGE SCALE GENOMIC DNA]</scope>
    <source>
        <strain evidence="5">Desulfoluna butyratoxydans MSL71</strain>
    </source>
</reference>
<dbReference type="InterPro" id="IPR001296">
    <property type="entry name" value="Glyco_trans_1"/>
</dbReference>
<dbReference type="Gene3D" id="3.40.50.2000">
    <property type="entry name" value="Glycogen Phosphorylase B"/>
    <property type="match status" value="2"/>
</dbReference>
<feature type="domain" description="Glycosyltransferase subfamily 4-like N-terminal" evidence="4">
    <location>
        <begin position="22"/>
        <end position="182"/>
    </location>
</feature>
<dbReference type="Proteomes" id="UP000507962">
    <property type="component" value="Unassembled WGS sequence"/>
</dbReference>
<protein>
    <submittedName>
        <fullName evidence="5">Glycosyl transferase family 1</fullName>
    </submittedName>
</protein>
<dbReference type="RefSeq" id="WP_180139644.1">
    <property type="nucleotide sequence ID" value="NZ_CAADHO010000003.1"/>
</dbReference>
<name>A0A4U8YL51_9BACT</name>
<keyword evidence="1" id="KW-0328">Glycosyltransferase</keyword>
<keyword evidence="2 5" id="KW-0808">Transferase</keyword>
<evidence type="ECO:0000313" key="5">
    <source>
        <dbReference type="EMBL" id="VFQ44340.1"/>
    </source>
</evidence>
<dbReference type="PANTHER" id="PTHR12526">
    <property type="entry name" value="GLYCOSYLTRANSFERASE"/>
    <property type="match status" value="1"/>
</dbReference>
<organism evidence="5 6">
    <name type="scientific">Desulfoluna butyratoxydans</name>
    <dbReference type="NCBI Taxonomy" id="231438"/>
    <lineage>
        <taxon>Bacteria</taxon>
        <taxon>Pseudomonadati</taxon>
        <taxon>Thermodesulfobacteriota</taxon>
        <taxon>Desulfobacteria</taxon>
        <taxon>Desulfobacterales</taxon>
        <taxon>Desulfolunaceae</taxon>
        <taxon>Desulfoluna</taxon>
    </lineage>
</organism>
<accession>A0A4U8YL51</accession>
<dbReference type="GO" id="GO:0016757">
    <property type="term" value="F:glycosyltransferase activity"/>
    <property type="evidence" value="ECO:0007669"/>
    <property type="project" value="UniProtKB-KW"/>
</dbReference>
<dbReference type="Pfam" id="PF13439">
    <property type="entry name" value="Glyco_transf_4"/>
    <property type="match status" value="1"/>
</dbReference>
<evidence type="ECO:0000313" key="6">
    <source>
        <dbReference type="Proteomes" id="UP000507962"/>
    </source>
</evidence>
<dbReference type="EMBL" id="CAADHO010000003">
    <property type="protein sequence ID" value="VFQ44340.1"/>
    <property type="molecule type" value="Genomic_DNA"/>
</dbReference>
<dbReference type="PANTHER" id="PTHR12526:SF510">
    <property type="entry name" value="D-INOSITOL 3-PHOSPHATE GLYCOSYLTRANSFERASE"/>
    <property type="match status" value="1"/>
</dbReference>
<dbReference type="Pfam" id="PF00534">
    <property type="entry name" value="Glycos_transf_1"/>
    <property type="match status" value="1"/>
</dbReference>
<evidence type="ECO:0000259" key="3">
    <source>
        <dbReference type="Pfam" id="PF00534"/>
    </source>
</evidence>
<dbReference type="AlphaFoldDB" id="A0A4U8YL51"/>
<feature type="domain" description="Glycosyl transferase family 1" evidence="3">
    <location>
        <begin position="197"/>
        <end position="352"/>
    </location>
</feature>
<dbReference type="InterPro" id="IPR028098">
    <property type="entry name" value="Glyco_trans_4-like_N"/>
</dbReference>
<dbReference type="SUPFAM" id="SSF53756">
    <property type="entry name" value="UDP-Glycosyltransferase/glycogen phosphorylase"/>
    <property type="match status" value="1"/>
</dbReference>
<evidence type="ECO:0000256" key="2">
    <source>
        <dbReference type="ARBA" id="ARBA00022679"/>
    </source>
</evidence>
<keyword evidence="6" id="KW-1185">Reference proteome</keyword>
<proteinExistence type="predicted"/>
<gene>
    <name evidence="5" type="ORF">MSL71_19870</name>
</gene>